<protein>
    <submittedName>
        <fullName evidence="8">NNP family nitrate/nitrite transporter-like MFS transporter</fullName>
    </submittedName>
</protein>
<comment type="caution">
    <text evidence="8">The sequence shown here is derived from an EMBL/GenBank/DDBJ whole genome shotgun (WGS) entry which is preliminary data.</text>
</comment>
<dbReference type="PANTHER" id="PTHR23515">
    <property type="entry name" value="HIGH-AFFINITY NITRATE TRANSPORTER 2.3"/>
    <property type="match status" value="1"/>
</dbReference>
<evidence type="ECO:0000256" key="4">
    <source>
        <dbReference type="ARBA" id="ARBA00022989"/>
    </source>
</evidence>
<evidence type="ECO:0000256" key="2">
    <source>
        <dbReference type="ARBA" id="ARBA00008432"/>
    </source>
</evidence>
<dbReference type="CDD" id="cd02230">
    <property type="entry name" value="cupin_HP0902-like"/>
    <property type="match status" value="1"/>
</dbReference>
<proteinExistence type="inferred from homology"/>
<accession>A0A562WQ51</accession>
<keyword evidence="4" id="KW-1133">Transmembrane helix</keyword>
<dbReference type="PROSITE" id="PS50850">
    <property type="entry name" value="MFS"/>
    <property type="match status" value="1"/>
</dbReference>
<dbReference type="InterPro" id="IPR036259">
    <property type="entry name" value="MFS_trans_sf"/>
</dbReference>
<dbReference type="EMBL" id="VLLP01000001">
    <property type="protein sequence ID" value="TWJ32355.1"/>
    <property type="molecule type" value="Genomic_DNA"/>
</dbReference>
<dbReference type="Gene3D" id="2.60.120.10">
    <property type="entry name" value="Jelly Rolls"/>
    <property type="match status" value="1"/>
</dbReference>
<name>A0A562WQ51_9ACTN</name>
<sequence>MTTTGTAGPATSTVGPSATARRGATLNLALATAGFMVNFWAWALLGPLGPGVKERLGLSFAAQSLLVAVPVVVGSIGRIPVGALTDRYGARIMFPVVSLATIVPVLTLTVVSSYPALIITGFFLGLGGTTFAVGVPLVSGWYPPARKGFALGVFGIGMGGTAISNFTTVRLADAYGTNTPFLLVAAILAAYAVVAFLFIRDAPGRQRPAGSAWARTAEVSRLAVTWQLCFLYAVGFGGFVAFSVYLPAYLREAYDLTASDAALRTAGFVVLAVLARPTGGWLADRFHPVSVLVWCFVGTAVFAVVQAFQPPLMPVATIAFLGMAALLGAASGAVFALVGRVAPADKVGTVTGVVGAAGGLGGFVPPLIMGWVYGVEGSYAIGLMLLSDVALAAAVYTAVKMRGLTAAGASAPAAAAPAATVPHAVPDRSVMQKVSLTELVEQHLTAARDASSGRSAHTVHGGHDKTLRQTVIALAAGQQLDEHENPGEATLHVLHGHVRLVAGADASDVHAGELLVVPDTRHRLEALQDSAVLLTVAKLG</sequence>
<dbReference type="InterPro" id="IPR044772">
    <property type="entry name" value="NO3_transporter"/>
</dbReference>
<dbReference type="GO" id="GO:0005886">
    <property type="term" value="C:plasma membrane"/>
    <property type="evidence" value="ECO:0007669"/>
    <property type="project" value="UniProtKB-SubCell"/>
</dbReference>
<evidence type="ECO:0000313" key="9">
    <source>
        <dbReference type="Proteomes" id="UP000319728"/>
    </source>
</evidence>
<dbReference type="Proteomes" id="UP000319728">
    <property type="component" value="Unassembled WGS sequence"/>
</dbReference>
<evidence type="ECO:0000256" key="1">
    <source>
        <dbReference type="ARBA" id="ARBA00004651"/>
    </source>
</evidence>
<dbReference type="SUPFAM" id="SSF103473">
    <property type="entry name" value="MFS general substrate transporter"/>
    <property type="match status" value="1"/>
</dbReference>
<keyword evidence="3" id="KW-0812">Transmembrane</keyword>
<gene>
    <name evidence="8" type="ORF">JD81_05930</name>
</gene>
<dbReference type="GO" id="GO:0042128">
    <property type="term" value="P:nitrate assimilation"/>
    <property type="evidence" value="ECO:0007669"/>
    <property type="project" value="UniProtKB-KW"/>
</dbReference>
<reference evidence="8 9" key="1">
    <citation type="submission" date="2019-07" db="EMBL/GenBank/DDBJ databases">
        <title>R&amp;d 2014.</title>
        <authorList>
            <person name="Klenk H.-P."/>
        </authorList>
    </citation>
    <scope>NUCLEOTIDE SEQUENCE [LARGE SCALE GENOMIC DNA]</scope>
    <source>
        <strain evidence="8 9">DSM 43912</strain>
    </source>
</reference>
<dbReference type="SUPFAM" id="SSF51182">
    <property type="entry name" value="RmlC-like cupins"/>
    <property type="match status" value="1"/>
</dbReference>
<keyword evidence="9" id="KW-1185">Reference proteome</keyword>
<dbReference type="InterPro" id="IPR014710">
    <property type="entry name" value="RmlC-like_jellyroll"/>
</dbReference>
<dbReference type="InterPro" id="IPR011051">
    <property type="entry name" value="RmlC_Cupin_sf"/>
</dbReference>
<dbReference type="Gene3D" id="1.20.1250.20">
    <property type="entry name" value="MFS general substrate transporter like domains"/>
    <property type="match status" value="2"/>
</dbReference>
<evidence type="ECO:0000256" key="6">
    <source>
        <dbReference type="ARBA" id="ARBA00023136"/>
    </source>
</evidence>
<organism evidence="8 9">
    <name type="scientific">Micromonospora sagamiensis</name>
    <dbReference type="NCBI Taxonomy" id="47875"/>
    <lineage>
        <taxon>Bacteria</taxon>
        <taxon>Bacillati</taxon>
        <taxon>Actinomycetota</taxon>
        <taxon>Actinomycetes</taxon>
        <taxon>Micromonosporales</taxon>
        <taxon>Micromonosporaceae</taxon>
        <taxon>Micromonospora</taxon>
    </lineage>
</organism>
<dbReference type="InterPro" id="IPR020846">
    <property type="entry name" value="MFS_dom"/>
</dbReference>
<dbReference type="InterPro" id="IPR011701">
    <property type="entry name" value="MFS"/>
</dbReference>
<dbReference type="GO" id="GO:0015112">
    <property type="term" value="F:nitrate transmembrane transporter activity"/>
    <property type="evidence" value="ECO:0007669"/>
    <property type="project" value="InterPro"/>
</dbReference>
<keyword evidence="6" id="KW-0472">Membrane</keyword>
<feature type="domain" description="Major facilitator superfamily (MFS) profile" evidence="7">
    <location>
        <begin position="26"/>
        <end position="405"/>
    </location>
</feature>
<keyword evidence="5" id="KW-0534">Nitrate assimilation</keyword>
<evidence type="ECO:0000259" key="7">
    <source>
        <dbReference type="PROSITE" id="PS50850"/>
    </source>
</evidence>
<dbReference type="AlphaFoldDB" id="A0A562WQ51"/>
<evidence type="ECO:0000256" key="5">
    <source>
        <dbReference type="ARBA" id="ARBA00023063"/>
    </source>
</evidence>
<dbReference type="Pfam" id="PF07690">
    <property type="entry name" value="MFS_1"/>
    <property type="match status" value="1"/>
</dbReference>
<dbReference type="CDD" id="cd17341">
    <property type="entry name" value="MFS_NRT2_like"/>
    <property type="match status" value="1"/>
</dbReference>
<comment type="similarity">
    <text evidence="2">Belongs to the major facilitator superfamily. Nitrate/nitrite porter (TC 2.A.1.8) family.</text>
</comment>
<evidence type="ECO:0000256" key="3">
    <source>
        <dbReference type="ARBA" id="ARBA00022692"/>
    </source>
</evidence>
<evidence type="ECO:0000313" key="8">
    <source>
        <dbReference type="EMBL" id="TWJ32355.1"/>
    </source>
</evidence>
<comment type="subcellular location">
    <subcellularLocation>
        <location evidence="1">Cell membrane</location>
        <topology evidence="1">Multi-pass membrane protein</topology>
    </subcellularLocation>
</comment>